<keyword evidence="2 4" id="KW-0689">Ribosomal protein</keyword>
<dbReference type="Pfam" id="PF00276">
    <property type="entry name" value="Ribosomal_L23"/>
    <property type="match status" value="1"/>
</dbReference>
<comment type="subunit">
    <text evidence="4">Part of the 50S ribosomal subunit. Contacts protein L29, and trigger factor when it is bound to the ribosome.</text>
</comment>
<name>A0A2H0DZ30_9BACT</name>
<dbReference type="GO" id="GO:0019843">
    <property type="term" value="F:rRNA binding"/>
    <property type="evidence" value="ECO:0007669"/>
    <property type="project" value="UniProtKB-UniRule"/>
</dbReference>
<dbReference type="AlphaFoldDB" id="A0A2H0DZ30"/>
<dbReference type="Proteomes" id="UP000231143">
    <property type="component" value="Unassembled WGS sequence"/>
</dbReference>
<dbReference type="InterPro" id="IPR012678">
    <property type="entry name" value="Ribosomal_uL23/eL15/eS24_sf"/>
</dbReference>
<comment type="function">
    <text evidence="4">One of the early assembly proteins it binds 23S rRNA. One of the proteins that surrounds the polypeptide exit tunnel on the outside of the ribosome. Forms the main docking site for trigger factor binding to the ribosome.</text>
</comment>
<dbReference type="GO" id="GO:0005840">
    <property type="term" value="C:ribosome"/>
    <property type="evidence" value="ECO:0007669"/>
    <property type="project" value="UniProtKB-KW"/>
</dbReference>
<evidence type="ECO:0000313" key="6">
    <source>
        <dbReference type="Proteomes" id="UP000231143"/>
    </source>
</evidence>
<keyword evidence="4" id="KW-0694">RNA-binding</keyword>
<dbReference type="EMBL" id="PCTT01000023">
    <property type="protein sequence ID" value="PIP87128.1"/>
    <property type="molecule type" value="Genomic_DNA"/>
</dbReference>
<comment type="caution">
    <text evidence="5">The sequence shown here is derived from an EMBL/GenBank/DDBJ whole genome shotgun (WGS) entry which is preliminary data.</text>
</comment>
<organism evidence="5 6">
    <name type="scientific">Candidatus Campbellbacteria bacterium CG22_combo_CG10-13_8_21_14_all_36_13</name>
    <dbReference type="NCBI Taxonomy" id="1974529"/>
    <lineage>
        <taxon>Bacteria</taxon>
        <taxon>Candidatus Campbelliibacteriota</taxon>
    </lineage>
</organism>
<evidence type="ECO:0000256" key="2">
    <source>
        <dbReference type="ARBA" id="ARBA00022980"/>
    </source>
</evidence>
<evidence type="ECO:0000256" key="3">
    <source>
        <dbReference type="ARBA" id="ARBA00023274"/>
    </source>
</evidence>
<protein>
    <recommendedName>
        <fullName evidence="4">Large ribosomal subunit protein uL23</fullName>
    </recommendedName>
</protein>
<dbReference type="InterPro" id="IPR013025">
    <property type="entry name" value="Ribosomal_uL23-like"/>
</dbReference>
<accession>A0A2H0DZ30</accession>
<dbReference type="Gene3D" id="3.30.70.330">
    <property type="match status" value="1"/>
</dbReference>
<dbReference type="GO" id="GO:0006412">
    <property type="term" value="P:translation"/>
    <property type="evidence" value="ECO:0007669"/>
    <property type="project" value="UniProtKB-UniRule"/>
</dbReference>
<reference evidence="5 6" key="1">
    <citation type="submission" date="2017-09" db="EMBL/GenBank/DDBJ databases">
        <title>Depth-based differentiation of microbial function through sediment-hosted aquifers and enrichment of novel symbionts in the deep terrestrial subsurface.</title>
        <authorList>
            <person name="Probst A.J."/>
            <person name="Ladd B."/>
            <person name="Jarett J.K."/>
            <person name="Geller-Mcgrath D.E."/>
            <person name="Sieber C.M."/>
            <person name="Emerson J.B."/>
            <person name="Anantharaman K."/>
            <person name="Thomas B.C."/>
            <person name="Malmstrom R."/>
            <person name="Stieglmeier M."/>
            <person name="Klingl A."/>
            <person name="Woyke T."/>
            <person name="Ryan C.M."/>
            <person name="Banfield J.F."/>
        </authorList>
    </citation>
    <scope>NUCLEOTIDE SEQUENCE [LARGE SCALE GENOMIC DNA]</scope>
    <source>
        <strain evidence="5">CG22_combo_CG10-13_8_21_14_all_36_13</strain>
    </source>
</reference>
<comment type="similarity">
    <text evidence="1 4">Belongs to the universal ribosomal protein uL23 family.</text>
</comment>
<proteinExistence type="inferred from homology"/>
<keyword evidence="3 4" id="KW-0687">Ribonucleoprotein</keyword>
<sequence length="130" mass="14520">MSALFKKKEKEKDVNKVVEVASVVTTETNKVNSNDSSLRGKSFLIRPRITEKATDLQMSNNVYTFDVIKDANKKEIEKAIHALYGIVPEKVRVVMVPSKNIRTRNGGKGVKSGGKKAYVYLKNGDTIEFV</sequence>
<dbReference type="GO" id="GO:1990904">
    <property type="term" value="C:ribonucleoprotein complex"/>
    <property type="evidence" value="ECO:0007669"/>
    <property type="project" value="UniProtKB-KW"/>
</dbReference>
<dbReference type="GO" id="GO:0003735">
    <property type="term" value="F:structural constituent of ribosome"/>
    <property type="evidence" value="ECO:0007669"/>
    <property type="project" value="InterPro"/>
</dbReference>
<dbReference type="InterPro" id="IPR012677">
    <property type="entry name" value="Nucleotide-bd_a/b_plait_sf"/>
</dbReference>
<evidence type="ECO:0000256" key="1">
    <source>
        <dbReference type="ARBA" id="ARBA00006700"/>
    </source>
</evidence>
<gene>
    <name evidence="4 5" type="primary">rplW</name>
    <name evidence="5" type="ORF">COW81_01770</name>
</gene>
<keyword evidence="4" id="KW-0699">rRNA-binding</keyword>
<dbReference type="HAMAP" id="MF_01369_B">
    <property type="entry name" value="Ribosomal_uL23_B"/>
    <property type="match status" value="1"/>
</dbReference>
<dbReference type="SUPFAM" id="SSF54189">
    <property type="entry name" value="Ribosomal proteins S24e, L23 and L15e"/>
    <property type="match status" value="1"/>
</dbReference>
<evidence type="ECO:0000313" key="5">
    <source>
        <dbReference type="EMBL" id="PIP87128.1"/>
    </source>
</evidence>
<evidence type="ECO:0000256" key="4">
    <source>
        <dbReference type="HAMAP-Rule" id="MF_01369"/>
    </source>
</evidence>